<reference evidence="8 9" key="1">
    <citation type="submission" date="2024-04" db="EMBL/GenBank/DDBJ databases">
        <title>Symmetric and asymmetric DNA N6-adenine methylation regulates different biological responses in Mucorales.</title>
        <authorList>
            <consortium name="Lawrence Berkeley National Laboratory"/>
            <person name="Lax C."/>
            <person name="Mondo S.J."/>
            <person name="Osorio-Concepcion M."/>
            <person name="Muszewska A."/>
            <person name="Corrochano-Luque M."/>
            <person name="Gutierrez G."/>
            <person name="Riley R."/>
            <person name="Lipzen A."/>
            <person name="Guo J."/>
            <person name="Hundley H."/>
            <person name="Amirebrahimi M."/>
            <person name="Ng V."/>
            <person name="Lorenzo-Gutierrez D."/>
            <person name="Binder U."/>
            <person name="Yang J."/>
            <person name="Song Y."/>
            <person name="Canovas D."/>
            <person name="Navarro E."/>
            <person name="Freitag M."/>
            <person name="Gabaldon T."/>
            <person name="Grigoriev I.V."/>
            <person name="Corrochano L.M."/>
            <person name="Nicolas F.E."/>
            <person name="Garre V."/>
        </authorList>
    </citation>
    <scope>NUCLEOTIDE SEQUENCE [LARGE SCALE GENOMIC DNA]</scope>
    <source>
        <strain evidence="8 9">L51</strain>
    </source>
</reference>
<keyword evidence="2" id="KW-0805">Transcription regulation</keyword>
<keyword evidence="4" id="KW-0804">Transcription</keyword>
<dbReference type="InterPro" id="IPR046347">
    <property type="entry name" value="bZIP_sf"/>
</dbReference>
<feature type="compositionally biased region" description="Acidic residues" evidence="6">
    <location>
        <begin position="346"/>
        <end position="361"/>
    </location>
</feature>
<evidence type="ECO:0000256" key="6">
    <source>
        <dbReference type="SAM" id="MobiDB-lite"/>
    </source>
</evidence>
<evidence type="ECO:0000256" key="5">
    <source>
        <dbReference type="ARBA" id="ARBA00023242"/>
    </source>
</evidence>
<name>A0ABR3B722_PHYBL</name>
<dbReference type="Proteomes" id="UP001448207">
    <property type="component" value="Unassembled WGS sequence"/>
</dbReference>
<feature type="compositionally biased region" description="Pro residues" evidence="6">
    <location>
        <begin position="22"/>
        <end position="32"/>
    </location>
</feature>
<comment type="subcellular location">
    <subcellularLocation>
        <location evidence="1">Nucleus</location>
    </subcellularLocation>
</comment>
<evidence type="ECO:0000313" key="8">
    <source>
        <dbReference type="EMBL" id="KAL0091429.1"/>
    </source>
</evidence>
<dbReference type="InterPro" id="IPR004827">
    <property type="entry name" value="bZIP"/>
</dbReference>
<feature type="compositionally biased region" description="Low complexity" evidence="6">
    <location>
        <begin position="63"/>
        <end position="108"/>
    </location>
</feature>
<sequence length="388" mass="43225">MPQSPTSPTTTQLPPISMFARPHPPTILPVSPPQTAHEKTNIHSKSMPILPKPHNDYNHHSPYHSIPSPSPPSSSLLLSSSTSTSTSTSLSLSSSSSSISSSTHPSSHNQIYSLYPSHPSSNHESDQQALWNLWGQFQQSRSVSSSQISSNSEQSQRRSSDPTSVQSVLSTDKGLSSEEVLAEKRRRNAGASARFRDRRKQRERELQDKYNILENRTKALADALRRIEPDHPLVLPHQAEITSHGDNSNRLGSASPSPEPHSQNTTDLTDRVSQLERLMTLFRQEKETDTCKLEELEKENFYLRSLLVPVGRPRSHSNGRSSQSLVPTPPSSVSPILSRKTRLRNDEDDNNNEDEEGDDQNEESHEKSSKRICVPSQDKEQGHSTATF</sequence>
<dbReference type="SUPFAM" id="SSF57959">
    <property type="entry name" value="Leucine zipper domain"/>
    <property type="match status" value="1"/>
</dbReference>
<feature type="compositionally biased region" description="Low complexity" evidence="6">
    <location>
        <begin position="144"/>
        <end position="154"/>
    </location>
</feature>
<feature type="compositionally biased region" description="Low complexity" evidence="6">
    <location>
        <begin position="1"/>
        <end position="15"/>
    </location>
</feature>
<keyword evidence="5" id="KW-0539">Nucleus</keyword>
<comment type="caution">
    <text evidence="8">The sequence shown here is derived from an EMBL/GenBank/DDBJ whole genome shotgun (WGS) entry which is preliminary data.</text>
</comment>
<protein>
    <recommendedName>
        <fullName evidence="7">BZIP domain-containing protein</fullName>
    </recommendedName>
</protein>
<evidence type="ECO:0000259" key="7">
    <source>
        <dbReference type="PROSITE" id="PS00036"/>
    </source>
</evidence>
<feature type="compositionally biased region" description="Polar residues" evidence="6">
    <location>
        <begin position="161"/>
        <end position="174"/>
    </location>
</feature>
<dbReference type="PROSITE" id="PS00036">
    <property type="entry name" value="BZIP_BASIC"/>
    <property type="match status" value="1"/>
</dbReference>
<dbReference type="Gene3D" id="1.20.5.170">
    <property type="match status" value="1"/>
</dbReference>
<accession>A0ABR3B722</accession>
<dbReference type="CDD" id="cd14705">
    <property type="entry name" value="bZIP_Zip1"/>
    <property type="match status" value="1"/>
</dbReference>
<feature type="region of interest" description="Disordered" evidence="6">
    <location>
        <begin position="312"/>
        <end position="388"/>
    </location>
</feature>
<feature type="region of interest" description="Disordered" evidence="6">
    <location>
        <begin position="241"/>
        <end position="270"/>
    </location>
</feature>
<feature type="compositionally biased region" description="Polar residues" evidence="6">
    <location>
        <begin position="241"/>
        <end position="267"/>
    </location>
</feature>
<organism evidence="8 9">
    <name type="scientific">Phycomyces blakesleeanus</name>
    <dbReference type="NCBI Taxonomy" id="4837"/>
    <lineage>
        <taxon>Eukaryota</taxon>
        <taxon>Fungi</taxon>
        <taxon>Fungi incertae sedis</taxon>
        <taxon>Mucoromycota</taxon>
        <taxon>Mucoromycotina</taxon>
        <taxon>Mucoromycetes</taxon>
        <taxon>Mucorales</taxon>
        <taxon>Phycomycetaceae</taxon>
        <taxon>Phycomyces</taxon>
    </lineage>
</organism>
<dbReference type="Pfam" id="PF07716">
    <property type="entry name" value="bZIP_2"/>
    <property type="match status" value="1"/>
</dbReference>
<proteinExistence type="predicted"/>
<dbReference type="EMBL" id="JBCLYO010000003">
    <property type="protein sequence ID" value="KAL0091429.1"/>
    <property type="molecule type" value="Genomic_DNA"/>
</dbReference>
<evidence type="ECO:0000313" key="9">
    <source>
        <dbReference type="Proteomes" id="UP001448207"/>
    </source>
</evidence>
<evidence type="ECO:0000256" key="4">
    <source>
        <dbReference type="ARBA" id="ARBA00023163"/>
    </source>
</evidence>
<feature type="domain" description="BZIP" evidence="7">
    <location>
        <begin position="184"/>
        <end position="198"/>
    </location>
</feature>
<dbReference type="PANTHER" id="PTHR13044:SF14">
    <property type="entry name" value="CRYPTOCEPHAL, ISOFORM A"/>
    <property type="match status" value="1"/>
</dbReference>
<keyword evidence="3" id="KW-0238">DNA-binding</keyword>
<feature type="region of interest" description="Disordered" evidence="6">
    <location>
        <begin position="1"/>
        <end position="126"/>
    </location>
</feature>
<feature type="region of interest" description="Disordered" evidence="6">
    <location>
        <begin position="144"/>
        <end position="203"/>
    </location>
</feature>
<evidence type="ECO:0000256" key="2">
    <source>
        <dbReference type="ARBA" id="ARBA00023015"/>
    </source>
</evidence>
<evidence type="ECO:0000256" key="3">
    <source>
        <dbReference type="ARBA" id="ARBA00023125"/>
    </source>
</evidence>
<gene>
    <name evidence="8" type="ORF">J3Q64DRAFT_1673361</name>
</gene>
<dbReference type="PANTHER" id="PTHR13044">
    <property type="entry name" value="ACTIVATING TRANSCRIPTION FACTOR ATF 4/5"/>
    <property type="match status" value="1"/>
</dbReference>
<keyword evidence="9" id="KW-1185">Reference proteome</keyword>
<evidence type="ECO:0000256" key="1">
    <source>
        <dbReference type="ARBA" id="ARBA00004123"/>
    </source>
</evidence>